<evidence type="ECO:0000313" key="2">
    <source>
        <dbReference type="EMBL" id="SCB48573.1"/>
    </source>
</evidence>
<dbReference type="AlphaFoldDB" id="A0A1C3X8I0"/>
<evidence type="ECO:0000313" key="1">
    <source>
        <dbReference type="EMBL" id="MBB6489572.1"/>
    </source>
</evidence>
<evidence type="ECO:0000313" key="4">
    <source>
        <dbReference type="Proteomes" id="UP000565576"/>
    </source>
</evidence>
<protein>
    <submittedName>
        <fullName evidence="2">Uncharacterized protein</fullName>
    </submittedName>
</protein>
<organism evidence="2 3">
    <name type="scientific">Rhizobium lusitanum</name>
    <dbReference type="NCBI Taxonomy" id="293958"/>
    <lineage>
        <taxon>Bacteria</taxon>
        <taxon>Pseudomonadati</taxon>
        <taxon>Pseudomonadota</taxon>
        <taxon>Alphaproteobacteria</taxon>
        <taxon>Hyphomicrobiales</taxon>
        <taxon>Rhizobiaceae</taxon>
        <taxon>Rhizobium/Agrobacterium group</taxon>
        <taxon>Rhizobium</taxon>
    </lineage>
</organism>
<gene>
    <name evidence="2" type="ORF">GA0061101_12834</name>
    <name evidence="1" type="ORF">GGD46_006904</name>
</gene>
<name>A0A1C3X8I0_9HYPH</name>
<evidence type="ECO:0000313" key="3">
    <source>
        <dbReference type="Proteomes" id="UP000199205"/>
    </source>
</evidence>
<sequence>MTISLLGRDVDDVPIDPTGDGRLISGEGIGQIRIPNPPTDGIDLARMVVFEVSIQSVALGL</sequence>
<dbReference type="EMBL" id="FMAF01000028">
    <property type="protein sequence ID" value="SCB48573.1"/>
    <property type="molecule type" value="Genomic_DNA"/>
</dbReference>
<dbReference type="Proteomes" id="UP000199205">
    <property type="component" value="Unassembled WGS sequence"/>
</dbReference>
<accession>A0A1C3X8I0</accession>
<proteinExistence type="predicted"/>
<dbReference type="RefSeq" id="WP_172831088.1">
    <property type="nucleotide sequence ID" value="NZ_FMAF01000028.1"/>
</dbReference>
<dbReference type="EMBL" id="JACHBG010000048">
    <property type="protein sequence ID" value="MBB6489572.1"/>
    <property type="molecule type" value="Genomic_DNA"/>
</dbReference>
<reference evidence="2 3" key="1">
    <citation type="submission" date="2016-08" db="EMBL/GenBank/DDBJ databases">
        <authorList>
            <person name="Seilhamer J.J."/>
        </authorList>
    </citation>
    <scope>NUCLEOTIDE SEQUENCE [LARGE SCALE GENOMIC DNA]</scope>
    <source>
        <strain evidence="2 3">P1-7</strain>
    </source>
</reference>
<dbReference type="Proteomes" id="UP000565576">
    <property type="component" value="Unassembled WGS sequence"/>
</dbReference>
<reference evidence="1 4" key="2">
    <citation type="submission" date="2020-08" db="EMBL/GenBank/DDBJ databases">
        <title>Genomic Encyclopedia of Type Strains, Phase IV (KMG-V): Genome sequencing to study the core and pangenomes of soil and plant-associated prokaryotes.</title>
        <authorList>
            <person name="Whitman W."/>
        </authorList>
    </citation>
    <scope>NUCLEOTIDE SEQUENCE [LARGE SCALE GENOMIC DNA]</scope>
    <source>
        <strain evidence="1 4">SEMIA 4060</strain>
    </source>
</reference>